<dbReference type="EMBL" id="WRXN01000012">
    <property type="protein sequence ID" value="MVT11208.1"/>
    <property type="molecule type" value="Genomic_DNA"/>
</dbReference>
<evidence type="ECO:0000313" key="10">
    <source>
        <dbReference type="Proteomes" id="UP000461730"/>
    </source>
</evidence>
<sequence>MEQTIFQNIEEHQLLKVIISVVIGALLGLEREYRHKAAGMRTLTLICLGSTLFTILSVELGYPGSPDRVASNILTGVGFIGAGVIFKGDFSIDGITTAATIWIASALGIAIGCSHYVLAGLSLVVVLILLMGLKLLEKYISSINEKRVYRILYHRDRYTNHEIAEFFNRFGLKHKQLQYIRKELIIEEKYEASGSVRAIEELNTFLLNNNNIHHFEVQNNPL</sequence>
<feature type="transmembrane region" description="Helical" evidence="7">
    <location>
        <begin position="117"/>
        <end position="136"/>
    </location>
</feature>
<name>A0A7K1UA80_9BACT</name>
<keyword evidence="4 7" id="KW-0812">Transmembrane</keyword>
<evidence type="ECO:0000313" key="9">
    <source>
        <dbReference type="EMBL" id="MVT11208.1"/>
    </source>
</evidence>
<keyword evidence="3" id="KW-1003">Cell membrane</keyword>
<feature type="transmembrane region" description="Helical" evidence="7">
    <location>
        <begin position="42"/>
        <end position="63"/>
    </location>
</feature>
<dbReference type="AlphaFoldDB" id="A0A7K1UA80"/>
<evidence type="ECO:0000256" key="5">
    <source>
        <dbReference type="ARBA" id="ARBA00022989"/>
    </source>
</evidence>
<comment type="subcellular location">
    <subcellularLocation>
        <location evidence="1">Cell membrane</location>
        <topology evidence="1">Multi-pass membrane protein</topology>
    </subcellularLocation>
</comment>
<keyword evidence="10" id="KW-1185">Reference proteome</keyword>
<dbReference type="InterPro" id="IPR049177">
    <property type="entry name" value="MgtC_SapB_SrpB_YhiD_N"/>
</dbReference>
<dbReference type="InterPro" id="IPR003416">
    <property type="entry name" value="MgtC/SapB/SrpB/YhiD_fam"/>
</dbReference>
<feature type="domain" description="MgtC/SapB/SrpB/YhiD N-terminal" evidence="8">
    <location>
        <begin position="18"/>
        <end position="138"/>
    </location>
</feature>
<reference evidence="9 10" key="1">
    <citation type="submission" date="2019-12" db="EMBL/GenBank/DDBJ databases">
        <title>Chitinophaga sp. strain ysch24 (GDMCC 1.1355), whole genome shotgun sequence.</title>
        <authorList>
            <person name="Zhang X."/>
        </authorList>
    </citation>
    <scope>NUCLEOTIDE SEQUENCE [LARGE SCALE GENOMIC DNA]</scope>
    <source>
        <strain evidence="10">ysch24</strain>
    </source>
</reference>
<dbReference type="Proteomes" id="UP000461730">
    <property type="component" value="Unassembled WGS sequence"/>
</dbReference>
<keyword evidence="5 7" id="KW-1133">Transmembrane helix</keyword>
<dbReference type="RefSeq" id="WP_157308636.1">
    <property type="nucleotide sequence ID" value="NZ_WRXN01000012.1"/>
</dbReference>
<evidence type="ECO:0000256" key="1">
    <source>
        <dbReference type="ARBA" id="ARBA00004651"/>
    </source>
</evidence>
<dbReference type="PANTHER" id="PTHR33778">
    <property type="entry name" value="PROTEIN MGTC"/>
    <property type="match status" value="1"/>
</dbReference>
<evidence type="ECO:0000256" key="3">
    <source>
        <dbReference type="ARBA" id="ARBA00022475"/>
    </source>
</evidence>
<organism evidence="9 10">
    <name type="scientific">Chitinophaga tropicalis</name>
    <dbReference type="NCBI Taxonomy" id="2683588"/>
    <lineage>
        <taxon>Bacteria</taxon>
        <taxon>Pseudomonadati</taxon>
        <taxon>Bacteroidota</taxon>
        <taxon>Chitinophagia</taxon>
        <taxon>Chitinophagales</taxon>
        <taxon>Chitinophagaceae</taxon>
        <taxon>Chitinophaga</taxon>
    </lineage>
</organism>
<comment type="similarity">
    <text evidence="2">Belongs to the MgtC/SapB family.</text>
</comment>
<proteinExistence type="inferred from homology"/>
<dbReference type="Pfam" id="PF02308">
    <property type="entry name" value="MgtC"/>
    <property type="match status" value="1"/>
</dbReference>
<dbReference type="PRINTS" id="PR01837">
    <property type="entry name" value="MGTCSAPBPROT"/>
</dbReference>
<evidence type="ECO:0000256" key="6">
    <source>
        <dbReference type="ARBA" id="ARBA00023136"/>
    </source>
</evidence>
<protein>
    <submittedName>
        <fullName evidence="9">MgtC/SapB family protein</fullName>
    </submittedName>
</protein>
<evidence type="ECO:0000259" key="8">
    <source>
        <dbReference type="Pfam" id="PF02308"/>
    </source>
</evidence>
<feature type="transmembrane region" description="Helical" evidence="7">
    <location>
        <begin position="69"/>
        <end position="86"/>
    </location>
</feature>
<dbReference type="GO" id="GO:0005886">
    <property type="term" value="C:plasma membrane"/>
    <property type="evidence" value="ECO:0007669"/>
    <property type="project" value="UniProtKB-SubCell"/>
</dbReference>
<evidence type="ECO:0000256" key="4">
    <source>
        <dbReference type="ARBA" id="ARBA00022692"/>
    </source>
</evidence>
<dbReference type="PANTHER" id="PTHR33778:SF1">
    <property type="entry name" value="MAGNESIUM TRANSPORTER YHID-RELATED"/>
    <property type="match status" value="1"/>
</dbReference>
<evidence type="ECO:0000256" key="2">
    <source>
        <dbReference type="ARBA" id="ARBA00009298"/>
    </source>
</evidence>
<keyword evidence="6 7" id="KW-0472">Membrane</keyword>
<comment type="caution">
    <text evidence="9">The sequence shown here is derived from an EMBL/GenBank/DDBJ whole genome shotgun (WGS) entry which is preliminary data.</text>
</comment>
<accession>A0A7K1UA80</accession>
<feature type="transmembrane region" description="Helical" evidence="7">
    <location>
        <begin position="12"/>
        <end position="30"/>
    </location>
</feature>
<evidence type="ECO:0000256" key="7">
    <source>
        <dbReference type="SAM" id="Phobius"/>
    </source>
</evidence>
<gene>
    <name evidence="9" type="ORF">GO493_23270</name>
</gene>